<name>A0AAN7CNT7_9PEZI</name>
<evidence type="ECO:0000259" key="10">
    <source>
        <dbReference type="Pfam" id="PF20255"/>
    </source>
</evidence>
<dbReference type="EMBL" id="MU857699">
    <property type="protein sequence ID" value="KAK4245490.1"/>
    <property type="molecule type" value="Genomic_DNA"/>
</dbReference>
<evidence type="ECO:0000313" key="11">
    <source>
        <dbReference type="EMBL" id="KAK4245490.1"/>
    </source>
</evidence>
<keyword evidence="12" id="KW-1185">Reference proteome</keyword>
<dbReference type="GO" id="GO:0004843">
    <property type="term" value="F:cysteine-type deubiquitinase activity"/>
    <property type="evidence" value="ECO:0007669"/>
    <property type="project" value="UniProtKB-EC"/>
</dbReference>
<feature type="region of interest" description="Disordered" evidence="7">
    <location>
        <begin position="2918"/>
        <end position="2948"/>
    </location>
</feature>
<dbReference type="InterPro" id="IPR046541">
    <property type="entry name" value="DUF6606"/>
</dbReference>
<evidence type="ECO:0000256" key="1">
    <source>
        <dbReference type="ARBA" id="ARBA00000707"/>
    </source>
</evidence>
<dbReference type="PANTHER" id="PTHR13367:SF34">
    <property type="match status" value="1"/>
</dbReference>
<reference evidence="11" key="2">
    <citation type="submission" date="2023-05" db="EMBL/GenBank/DDBJ databases">
        <authorList>
            <consortium name="Lawrence Berkeley National Laboratory"/>
            <person name="Steindorff A."/>
            <person name="Hensen N."/>
            <person name="Bonometti L."/>
            <person name="Westerberg I."/>
            <person name="Brannstrom I.O."/>
            <person name="Guillou S."/>
            <person name="Cros-Aarteil S."/>
            <person name="Calhoun S."/>
            <person name="Haridas S."/>
            <person name="Kuo A."/>
            <person name="Mondo S."/>
            <person name="Pangilinan J."/>
            <person name="Riley R."/>
            <person name="Labutti K."/>
            <person name="Andreopoulos B."/>
            <person name="Lipzen A."/>
            <person name="Chen C."/>
            <person name="Yanf M."/>
            <person name="Daum C."/>
            <person name="Ng V."/>
            <person name="Clum A."/>
            <person name="Ohm R."/>
            <person name="Martin F."/>
            <person name="Silar P."/>
            <person name="Natvig D."/>
            <person name="Lalanne C."/>
            <person name="Gautier V."/>
            <person name="Ament-Velasquez S.L."/>
            <person name="Kruys A."/>
            <person name="Hutchinson M.I."/>
            <person name="Powell A.J."/>
            <person name="Barry K."/>
            <person name="Miller A.N."/>
            <person name="Grigoriev I.V."/>
            <person name="Debuchy R."/>
            <person name="Gladieux P."/>
            <person name="Thoren M.H."/>
            <person name="Johannesson H."/>
        </authorList>
    </citation>
    <scope>NUCLEOTIDE SEQUENCE</scope>
    <source>
        <strain evidence="11">CBS 359.72</strain>
    </source>
</reference>
<dbReference type="Pfam" id="PF12340">
    <property type="entry name" value="DUF3638"/>
    <property type="match status" value="1"/>
</dbReference>
<keyword evidence="5" id="KW-0378">Hydrolase</keyword>
<dbReference type="Proteomes" id="UP001303647">
    <property type="component" value="Unassembled WGS sequence"/>
</dbReference>
<dbReference type="PANTHER" id="PTHR13367">
    <property type="entry name" value="UBIQUITIN THIOESTERASE"/>
    <property type="match status" value="1"/>
</dbReference>
<feature type="domain" description="DUF3638" evidence="8">
    <location>
        <begin position="2092"/>
        <end position="2311"/>
    </location>
</feature>
<evidence type="ECO:0000259" key="9">
    <source>
        <dbReference type="Pfam" id="PF12359"/>
    </source>
</evidence>
<evidence type="ECO:0000256" key="3">
    <source>
        <dbReference type="ARBA" id="ARBA00022670"/>
    </source>
</evidence>
<dbReference type="Pfam" id="PF20255">
    <property type="entry name" value="DUF6606"/>
    <property type="match status" value="1"/>
</dbReference>
<protein>
    <recommendedName>
        <fullName evidence="2">ubiquitinyl hydrolase 1</fullName>
        <ecNumber evidence="2">3.4.19.12</ecNumber>
    </recommendedName>
</protein>
<comment type="caution">
    <text evidence="11">The sequence shown here is derived from an EMBL/GenBank/DDBJ whole genome shotgun (WGS) entry which is preliminary data.</text>
</comment>
<proteinExistence type="predicted"/>
<gene>
    <name evidence="11" type="ORF">C7999DRAFT_34117</name>
</gene>
<evidence type="ECO:0000256" key="4">
    <source>
        <dbReference type="ARBA" id="ARBA00022786"/>
    </source>
</evidence>
<keyword evidence="4" id="KW-0833">Ubl conjugation pathway</keyword>
<evidence type="ECO:0000256" key="5">
    <source>
        <dbReference type="ARBA" id="ARBA00022801"/>
    </source>
</evidence>
<dbReference type="InterPro" id="IPR022099">
    <property type="entry name" value="DUF3638"/>
</dbReference>
<evidence type="ECO:0000256" key="2">
    <source>
        <dbReference type="ARBA" id="ARBA00012759"/>
    </source>
</evidence>
<sequence>MSAQMSASSYDFLSGAALKYTIYHVFLPPNTPQQDDTDIAHEQDLVRALLTSTNKLSQKCSMSESRQLQPVSRMLQPLMDVKPGVEGNTKRTITKGVIRDLKDGECAVFHIRAQNAGLLLTGQRDKILIEAFELLAPNEDVTSCIGRLIREFPDCAATVDRVVMVDGRFLDEFVDVLCKLELQESPLVRPKSWKSGHEFNEDRDTDSPILVTDMVMGTLAGLGQSVGSQRIVKRSREQVSWQKARLPFHRSPIWLLLRVALRLVLDRNAARDGHESLYKTLITFHHGMLLQQAMQCELGSDLQFTMAAKLCRRLAKISPQECTPWIQELKKIIAANQVVLQRRWEMAQTESLPSIIGPPSLKQLNFEADINLQLNTLRPHLSWIRSRNLDKNHTVGPGDNTLSLTFPAEGVPAFPTEPAMEKYALLSLESWIEFNLPLWLAKCLLDCDPSLNVTKVGKELRGLKDLMTNYYREGSRAYKDNPEALSLLYLNLMDLWIAMDKIAGKAVPLLLDYNPGFTPGFLEPLLLPARSQMARLCNIEAYLADRKKSARDGYLNAFAHFGTSESFANRYFESSVKHQRLWNQILDESKRTEAEKFQEFHNIRGTWEKLTAESAYLSHEEEWNDYRYRYVCIANCKRCRLDHQIDALKIDIFEWPLPENENLSKAIVFELAVPEVVAAWRDITTHLFHDVFRDSAALPTVERLWKASEHSGLRRFVTASSRIEVASDTKPVEDSHYRGRHSSMFSDAKEVSVRPEWDDYDYYEPTTRISHFELFEESCVPQTCSFAQHQTETLLSSWTRTTKHTSNAVIATQSVCPPKMSLEEFRAFGHIRSDHRLQWANILCQLMVPSLNWNNASTYWLVLQACLEAGPSDHADLLRREAHADLSNEDFVRRMVDALNKALDRYRENWQNDVAVSLLTCLATRILSLTNTENNEKDTENEDKKENKVDTKIDNSVDNEHCDTHDTEFRVNLMLAFLSQARQVTINWARQLLQRRACSNNGNERKDLDMRIMMAALTCISSFDFEPNLLRKVLHSADDLGIFVEAAIIAHDHMPPTGSVSDPILLVLSQRWQRIMYRSQEFLRTEILREANIGFHQAIHRFWVDYPPSNRKWSALPGNKSHILSTEMRPGDGKGISITFNTLDGRLLVNGYRLSRLPQEYTSMTAYKEVFGTQVLEVMPSTREGMRFSACRDQHGWAVHFTMIDSQLVIQAVHMGDSSSQKAGLSPRVCEFIPSWKLRGDVPVSFVQGYSHWLDLATGVVEFRVKDKRWDSSENNWLLAPNEGRNILSQGKCYVADPHSPTVEALFARLGPLEPREHLDVTFHPDHHALVVDLPRFSISFSLAAGDTVIKSKHYSGMCIDDNQNIGTLIGLQSKLVLREINSSKHCTPRRIVLVPRGSLSSNMVSSHVEVSVSVSADPCVKHDAYVVNAALGRITSSGSLSGKLYLCHLHALTSHCLPDPLTGRSGTEEALRLLQSASVRSLQLDQESYDLLRSIAGISPLRRFYPKHLQRMEEITWSRKLPVLSQHDGFQAVVEDILNHARDYELLHLRDKEHSYLFKIKSNTKDQSSPLLLKRAEIRNSAFRVSEFGAEEHTTSHDRRYVGRHQKRGRKTFSKARMVTQRLLSGKQELLDPPSRKLCEDILEISGKQFPGYPEVDLRFNLDYLQPSSKSLSGLWCGLHHALTKERNKYRIAFFLSALIHAKESSWDVVQTVMAFAIVPDRFGLLVAPPLERQFDLDYKISTMLDRVDQIIRNSLYGLSQCPEASIPKLGNESKEDASRRRSYVWKYKSGGMAKSFRNKLEAQWCQGWTVTTPTGDAYSSYMDANTIMREVSTALDHARRTSLFETYLSDLTRELGGMVVSRGHITDQDGPDLNGSVLPSKAGQLPGRLAYVPSDLLFSRSAPPTNRPRPVDFKDLCTKVTHATNNTKPLTGLFEHLSRIAGDKPYQVSYLQELQNSSASTIKPSFELEQGTASLESIFEEHLLQCKRAAERIRKAIDETLSAKSLVDATFQVACLYPRISPVFLLGRLKQRFWMKLPDDWRNCLVNYGLSLAYLQRAERLVNASSSPGRRTELLREIWNTGSHECDDGDPLAFPENLILELEQGILIRPVQQRIAAKMREPPNGSNSVMQLNMGEGKSSVIVPIVAAALADGERLVRVVVAKPQSKQMQHTLVATLGGLIDRRVYYLPISRALQLGSDGIEAVRRIIYSCRKERGVLLVQPEHILSFKLMGLESIYGQSGGLGTQILTTYREFEGVSRDIVDESDENFSVKFELIYTIGAQQPIDMSPERWTMIQELMDIVLEVARNLTRGPETTKGLLFEEDDTTSGRFPTIRVLEDSAGAILIKHVAEQICCNGLRGFPIQHQSKRMRQAVLEYILQPNLTLEQIDAVEGASSGLFSEPASKNALLLLRGLLATNVISFALGQKRFRVNYGLAPDRRPATKLAVPYRAKDSPAPRSEFSHPDVVIVLTCLSYYYQGLSSDNLRNCLEILSRSDQAEQEYSRWAAKAPDLPSSLGHFSGVNLRDSTLYKESVFPALRYSKPAIDFYLATVVFPKEMREFPYKLSASGWDLGKTKRHPLTGFSGTSDSKYVLPLSVTALDLEEQRHTNSAVLACLLRDENTVLELGGDGANSSSALTVDTLLTAVTTSRQEMRVILDVGAQIIELSNLEVAQRWLGLVPQQHADAVIFFNDHDELSVLTRNGSVDLFLTSPFATQTERCLVFLDQAHTRGTDLRLPDSYRAAVTLGLNLVKDTLVQACMRMRKLGVGQSVTFCVSPEMQKRTRILANVADPRPLTVSDILVCAIVETWDDAQRSLPLWATQGIRHQYQEIVWGRAEKTGELSVTDVEDYLENEAQGLEQRYRPISKASGASNSQSLTSKLIKASELEDRQDQVSAIKNKCVSFGLANLDAMGSLQEEQERELAPEVERERQVERPPPHTPAQHKLHAHVKHFAISGYLKPKSTAFCAAFHTLATTSAAVHFPAKEFPSELLATADFARTVQTKDANSDEASSLDAYQRPVQWLLTTTTTSPHHGMHMVLISSWEANKLKAILESAEQMTRAETPPPVLLRAYLPRSSLSFESLEDLTVYTVPRLASAAAPPPPKGLVTQLNLFAGQLYLRTYDDYVRLCRFLGLSYSENEGDEDIAADGFVGRAAAGGGGTDYEECKFEQSPVGFLSVLFKRIRKDCLEIEKTHMGRVLTGEILRKCDFEGSEKTWKLE</sequence>
<dbReference type="EC" id="3.4.19.12" evidence="2"/>
<evidence type="ECO:0000259" key="8">
    <source>
        <dbReference type="Pfam" id="PF12340"/>
    </source>
</evidence>
<dbReference type="Pfam" id="PF12359">
    <property type="entry name" value="DUF3645"/>
    <property type="match status" value="1"/>
</dbReference>
<keyword evidence="3" id="KW-0645">Protease</keyword>
<evidence type="ECO:0000313" key="12">
    <source>
        <dbReference type="Proteomes" id="UP001303647"/>
    </source>
</evidence>
<comment type="catalytic activity">
    <reaction evidence="1">
        <text>Thiol-dependent hydrolysis of ester, thioester, amide, peptide and isopeptide bonds formed by the C-terminal Gly of ubiquitin (a 76-residue protein attached to proteins as an intracellular targeting signal).</text>
        <dbReference type="EC" id="3.4.19.12"/>
    </reaction>
</comment>
<reference evidence="11" key="1">
    <citation type="journal article" date="2023" name="Mol. Phylogenet. Evol.">
        <title>Genome-scale phylogeny and comparative genomics of the fungal order Sordariales.</title>
        <authorList>
            <person name="Hensen N."/>
            <person name="Bonometti L."/>
            <person name="Westerberg I."/>
            <person name="Brannstrom I.O."/>
            <person name="Guillou S."/>
            <person name="Cros-Aarteil S."/>
            <person name="Calhoun S."/>
            <person name="Haridas S."/>
            <person name="Kuo A."/>
            <person name="Mondo S."/>
            <person name="Pangilinan J."/>
            <person name="Riley R."/>
            <person name="LaButti K."/>
            <person name="Andreopoulos B."/>
            <person name="Lipzen A."/>
            <person name="Chen C."/>
            <person name="Yan M."/>
            <person name="Daum C."/>
            <person name="Ng V."/>
            <person name="Clum A."/>
            <person name="Steindorff A."/>
            <person name="Ohm R.A."/>
            <person name="Martin F."/>
            <person name="Silar P."/>
            <person name="Natvig D.O."/>
            <person name="Lalanne C."/>
            <person name="Gautier V."/>
            <person name="Ament-Velasquez S.L."/>
            <person name="Kruys A."/>
            <person name="Hutchinson M.I."/>
            <person name="Powell A.J."/>
            <person name="Barry K."/>
            <person name="Miller A.N."/>
            <person name="Grigoriev I.V."/>
            <person name="Debuchy R."/>
            <person name="Gladieux P."/>
            <person name="Hiltunen Thoren M."/>
            <person name="Johannesson H."/>
        </authorList>
    </citation>
    <scope>NUCLEOTIDE SEQUENCE</scope>
    <source>
        <strain evidence="11">CBS 359.72</strain>
    </source>
</reference>
<dbReference type="InterPro" id="IPR022105">
    <property type="entry name" value="DUF3645"/>
</dbReference>
<accession>A0AAN7CNT7</accession>
<dbReference type="InterPro" id="IPR051346">
    <property type="entry name" value="OTU_Deubiquitinase"/>
</dbReference>
<dbReference type="GO" id="GO:0006508">
    <property type="term" value="P:proteolysis"/>
    <property type="evidence" value="ECO:0007669"/>
    <property type="project" value="UniProtKB-KW"/>
</dbReference>
<evidence type="ECO:0000256" key="6">
    <source>
        <dbReference type="ARBA" id="ARBA00022807"/>
    </source>
</evidence>
<feature type="domain" description="DUF6606" evidence="10">
    <location>
        <begin position="22"/>
        <end position="291"/>
    </location>
</feature>
<evidence type="ECO:0000256" key="7">
    <source>
        <dbReference type="SAM" id="MobiDB-lite"/>
    </source>
</evidence>
<feature type="domain" description="DUF3645" evidence="9">
    <location>
        <begin position="2441"/>
        <end position="2473"/>
    </location>
</feature>
<keyword evidence="6" id="KW-0788">Thiol protease</keyword>
<feature type="compositionally biased region" description="Basic and acidic residues" evidence="7">
    <location>
        <begin position="2923"/>
        <end position="2939"/>
    </location>
</feature>
<organism evidence="11 12">
    <name type="scientific">Corynascus novoguineensis</name>
    <dbReference type="NCBI Taxonomy" id="1126955"/>
    <lineage>
        <taxon>Eukaryota</taxon>
        <taxon>Fungi</taxon>
        <taxon>Dikarya</taxon>
        <taxon>Ascomycota</taxon>
        <taxon>Pezizomycotina</taxon>
        <taxon>Sordariomycetes</taxon>
        <taxon>Sordariomycetidae</taxon>
        <taxon>Sordariales</taxon>
        <taxon>Chaetomiaceae</taxon>
        <taxon>Corynascus</taxon>
    </lineage>
</organism>